<gene>
    <name evidence="7" type="primary">PTP</name>
</gene>
<keyword evidence="2 7" id="KW-1048">Host nucleus</keyword>
<evidence type="ECO:0000256" key="2">
    <source>
        <dbReference type="ARBA" id="ARBA00022562"/>
    </source>
</evidence>
<evidence type="ECO:0000256" key="6">
    <source>
        <dbReference type="ARBA" id="ARBA00023125"/>
    </source>
</evidence>
<comment type="subcellular location">
    <subcellularLocation>
        <location evidence="7">Host nucleus matrix</location>
    </subcellularLocation>
</comment>
<evidence type="ECO:0000256" key="4">
    <source>
        <dbReference type="ARBA" id="ARBA00023109"/>
    </source>
</evidence>
<dbReference type="Pfam" id="PF02459">
    <property type="entry name" value="Adeno_terminal"/>
    <property type="match status" value="1"/>
</dbReference>
<dbReference type="EMBL" id="LT841149">
    <property type="protein sequence ID" value="SMG83441.1"/>
    <property type="molecule type" value="Genomic_DNA"/>
</dbReference>
<feature type="site" description="Cleavage; by adenovirus protease" evidence="7">
    <location>
        <begin position="311"/>
        <end position="312"/>
    </location>
</feature>
<proteinExistence type="inferred from homology"/>
<feature type="chain" id="PRO_5023389720" description="Preterminal protein" evidence="7">
    <location>
        <begin position="1"/>
        <end position="616"/>
    </location>
</feature>
<dbReference type="GO" id="GO:0044204">
    <property type="term" value="C:host cell nuclear matrix"/>
    <property type="evidence" value="ECO:0007669"/>
    <property type="project" value="UniProtKB-SubCell"/>
</dbReference>
<sequence>MSVNAIDCSRLTGQTLYTIEVFKPLRNIWSREREWTRASISAVGLSWMSKYIYRYHLTMLHNLSPREAATLRWPLYSWPPPHFLVGYQKLVQICNDYIFDTRAYSRLKYTENVSLGQHLVNWSTMSNCTYTLNTGAYHRFLDMDDFQQSLAQIQQAVLTERIVADLALLHPLRGFGTTQMGEDRDIPVEQFLQDQFKDIGTCQDQAWGMADRVRIQRAGRKDLILLKTIRRLKAAYFNFLIASFLPHITELDLPCDCFWIESFVDKFADISTAAENNFSLLNSVPLQILLKCITDVLSLPHPSGTSGLTGGAFTLRPREGNRAVTETMRRQRGEMIERFIDALPVRRRRRRVPIVSPPIEPESSSPPILSPSPPAPNISFTEEVRAAVAEAIRLLEDELTVSARQHEFFNFAIHFYNVIQRLEAIGEVNELTIRRWVMYFFVAEHIATTLNYLHHSLRVANPFSRHVMLNMAQVVMRARNEQGQLIYSRVWNEGGENAFIRIMARISIDLAATVERAGQGDLDEEEIEQFMSDIALHENSGDVSEILRQVATNDAVIDSMELSFRFRVTGPVVFTQNQQIRQINSRVIAHATLLRQQHLPLPDLHAPVHLNRGGVP</sequence>
<evidence type="ECO:0000256" key="3">
    <source>
        <dbReference type="ARBA" id="ARBA00022705"/>
    </source>
</evidence>
<evidence type="ECO:0000256" key="1">
    <source>
        <dbReference type="ARBA" id="ARBA00022553"/>
    </source>
</evidence>
<feature type="chain" id="PRO_5023389721" description="Intermediate terminal protein" evidence="7">
    <location>
        <begin position="176"/>
        <end position="616"/>
    </location>
</feature>
<dbReference type="GeneID" id="41902940"/>
<accession>A0A1X7MMI1</accession>
<evidence type="ECO:0000256" key="7">
    <source>
        <dbReference type="HAMAP-Rule" id="MF_04061"/>
    </source>
</evidence>
<keyword evidence="6 7" id="KW-0238">DNA-binding</keyword>
<keyword evidence="4 7" id="KW-1194">Viral DNA replication</keyword>
<evidence type="ECO:0000313" key="9">
    <source>
        <dbReference type="Proteomes" id="UP000272067"/>
    </source>
</evidence>
<dbReference type="GO" id="GO:0003690">
    <property type="term" value="F:double-stranded DNA binding"/>
    <property type="evidence" value="ECO:0007669"/>
    <property type="project" value="UniProtKB-UniRule"/>
</dbReference>
<comment type="PTM">
    <text evidence="7">Preterminal protein is used to replicate viral genome, upon genomic encapsidation it is processed first into iTP and finally into TP by adenovirus protease.</text>
</comment>
<keyword evidence="1 7" id="KW-0597">Phosphoprotein</keyword>
<dbReference type="InterPro" id="IPR003391">
    <property type="entry name" value="Adeno_preterminal"/>
</dbReference>
<dbReference type="HAMAP" id="MF_04061">
    <property type="entry name" value="ADV_TERM"/>
    <property type="match status" value="1"/>
</dbReference>
<dbReference type="GO" id="GO:0039687">
    <property type="term" value="P:viral DNA strand displacement replication"/>
    <property type="evidence" value="ECO:0007669"/>
    <property type="project" value="UniProtKB-UniRule"/>
</dbReference>
<reference evidence="9" key="1">
    <citation type="submission" date="2017-04" db="EMBL/GenBank/DDBJ databases">
        <authorList>
            <person name="Hayer J."/>
            <person name="Malmberg M."/>
            <person name="Hayer J."/>
        </authorList>
    </citation>
    <scope>NUCLEOTIDE SEQUENCE [LARGE SCALE GENOMIC DNA]</scope>
</reference>
<dbReference type="RefSeq" id="YP_009704123.1">
    <property type="nucleotide sequence ID" value="NC_044960.1"/>
</dbReference>
<keyword evidence="5 7" id="KW-0190">Covalent protein-DNA linkage</keyword>
<feature type="site" description="Cleavage; by adenovirus protease" evidence="7">
    <location>
        <begin position="175"/>
        <end position="176"/>
    </location>
</feature>
<feature type="site" description="Priming of strand displacement replication by covalently linking the first nucleotide of the new DNA chain" evidence="7">
    <location>
        <position position="540"/>
    </location>
</feature>
<dbReference type="Proteomes" id="UP000272067">
    <property type="component" value="Segment"/>
</dbReference>
<comment type="subunit">
    <text evidence="7">Heterodimer with the polymerase; this heterodimer binds to bp 9 to 18 of the genome. Interacts with host POU2F1; POU2F1 binds to the auxiliary sequences in the inverted terminal repeats and tethers the pTP-POL heterodimer to the origin DNA thereby participating in the assembly of the pre-initiation complex (POL-TP-DBP-NFIA-POU2F1).</text>
</comment>
<evidence type="ECO:0000313" key="8">
    <source>
        <dbReference type="EMBL" id="SMG83441.1"/>
    </source>
</evidence>
<comment type="function">
    <text evidence="7">Protein covalently bound to the viral DNA that acts as a primer for viral genomic replication by DNA strand displacement. Assembles on the viral origin of replication in an initiation complex with viral polymerase, DBP, host NFIA and host POU2F1/OCT1. During initiation, the polymerase covalently couples the first dCTP with Ser-580 of pTP. The terminal protein stimulates the template activity over 20 fold compared to protein-free templates. Neo-synthesized viral genomes are linked to two preterminal proteins, one for each 5' end. These new genomes are encapsidated in the nucleus, and during capsid maturation by viral protease, preterminal protein is first cleaved into intermediary (iTP), then into mature TP. May play a role in host nuclear matrix localization of genomic DNA.</text>
</comment>
<protein>
    <recommendedName>
        <fullName evidence="7">Preterminal protein</fullName>
        <shortName evidence="7">pTP</shortName>
    </recommendedName>
    <alternativeName>
        <fullName evidence="7">Bellett protein</fullName>
    </alternativeName>
    <alternativeName>
        <fullName evidence="7">Precursor terminal protein</fullName>
    </alternativeName>
    <component>
        <recommendedName>
            <fullName evidence="7">Intermediate terminal protein</fullName>
            <shortName evidence="7">iTP</shortName>
        </recommendedName>
    </component>
    <component>
        <recommendedName>
            <fullName evidence="7">Terminal protein</fullName>
            <shortName evidence="7">TP</shortName>
        </recommendedName>
    </component>
</protein>
<comment type="similarity">
    <text evidence="7">Belongs to the adenoviridae terminal protein family.</text>
</comment>
<evidence type="ECO:0000256" key="5">
    <source>
        <dbReference type="ARBA" id="ARBA00023124"/>
    </source>
</evidence>
<feature type="chain" id="PRO_5023389719" description="Terminal protein" evidence="7">
    <location>
        <begin position="312"/>
        <end position="616"/>
    </location>
</feature>
<keyword evidence="9" id="KW-1185">Reference proteome</keyword>
<feature type="modified residue" description="O-(5'-phospho-DNA)-serine" evidence="7">
    <location>
        <position position="540"/>
    </location>
</feature>
<name>A0A1X7MMI1_9ADEN</name>
<dbReference type="GO" id="GO:0006260">
    <property type="term" value="P:DNA replication"/>
    <property type="evidence" value="ECO:0007669"/>
    <property type="project" value="UniProtKB-KW"/>
</dbReference>
<keyword evidence="3 7" id="KW-0235">DNA replication</keyword>
<dbReference type="GO" id="GO:0003697">
    <property type="term" value="F:single-stranded DNA binding"/>
    <property type="evidence" value="ECO:0007669"/>
    <property type="project" value="UniProtKB-UniRule"/>
</dbReference>
<feature type="short sequence motif" description="Nuclear localization signal" evidence="7">
    <location>
        <begin position="342"/>
        <end position="351"/>
    </location>
</feature>
<organism evidence="8 9">
    <name type="scientific">Bottlenose dolphin adenovirus 1</name>
    <dbReference type="NCBI Taxonomy" id="1714377"/>
    <lineage>
        <taxon>Viruses</taxon>
        <taxon>Varidnaviria</taxon>
        <taxon>Bamfordvirae</taxon>
        <taxon>Preplasmiviricota</taxon>
        <taxon>Polisuviricotina</taxon>
        <taxon>Pharingeaviricetes</taxon>
        <taxon>Rowavirales</taxon>
        <taxon>Adenoviridae</taxon>
        <taxon>Mastadenovirus</taxon>
        <taxon>Mastadenovirus delphini</taxon>
        <taxon>Dolphin mastadenovirus B</taxon>
    </lineage>
</organism>